<accession>A0A2K9NAY4</accession>
<protein>
    <submittedName>
        <fullName evidence="1">Uncharacterized protein</fullName>
    </submittedName>
</protein>
<evidence type="ECO:0000313" key="2">
    <source>
        <dbReference type="Proteomes" id="UP000234752"/>
    </source>
</evidence>
<gene>
    <name evidence="1" type="ORF">C0V82_08700</name>
</gene>
<dbReference type="Proteomes" id="UP000234752">
    <property type="component" value="Chromosome eg_1"/>
</dbReference>
<evidence type="ECO:0000313" key="1">
    <source>
        <dbReference type="EMBL" id="AUN30301.1"/>
    </source>
</evidence>
<keyword evidence="2" id="KW-1185">Reference proteome</keyword>
<organism evidence="1 2">
    <name type="scientific">Niveispirillum cyanobacteriorum</name>
    <dbReference type="NCBI Taxonomy" id="1612173"/>
    <lineage>
        <taxon>Bacteria</taxon>
        <taxon>Pseudomonadati</taxon>
        <taxon>Pseudomonadota</taxon>
        <taxon>Alphaproteobacteria</taxon>
        <taxon>Rhodospirillales</taxon>
        <taxon>Azospirillaceae</taxon>
        <taxon>Niveispirillum</taxon>
    </lineage>
</organism>
<name>A0A2K9NAY4_9PROT</name>
<sequence length="283" mass="31619">MIFELRNSLEATARTFFMYSATPTTLEFKRVGVLLMATPDQIPSDLTLEVAVNLSPERFMAVARAFFGYVEEIGRSITADESGPDWIVRLREGSHLIGVDPAPNTSIEAVHAVYAKAESGIKQLSVGDLTGAGLSDAALKHLRNLADATIIDRTRTVPIRLWVKRAPTELNKEIANLIRDDWNVDYHDFGTIEGKLEAIQDRGALNLTVRDPYLRQTVRCIVSENLLKKAFENFRQRVELSGTIHYRKNGKPISIEVAEITPLEDDTTLPTLNDVRGILRFDA</sequence>
<dbReference type="EMBL" id="CP025611">
    <property type="protein sequence ID" value="AUN30301.1"/>
    <property type="molecule type" value="Genomic_DNA"/>
</dbReference>
<reference evidence="1 2" key="1">
    <citation type="submission" date="2017-12" db="EMBL/GenBank/DDBJ databases">
        <title>Genomes of bacteria within cyanobacterial aggregates.</title>
        <authorList>
            <person name="Cai H."/>
        </authorList>
    </citation>
    <scope>NUCLEOTIDE SEQUENCE [LARGE SCALE GENOMIC DNA]</scope>
    <source>
        <strain evidence="1 2">TH16</strain>
    </source>
</reference>
<dbReference type="KEGG" id="ncb:C0V82_08700"/>
<dbReference type="AlphaFoldDB" id="A0A2K9NAY4"/>
<proteinExistence type="predicted"/>